<feature type="domain" description="DUF559" evidence="1">
    <location>
        <begin position="198"/>
        <end position="272"/>
    </location>
</feature>
<proteinExistence type="predicted"/>
<accession>A0ABR8S3B3</accession>
<organism evidence="2 3">
    <name type="scientific">Microbacterium pullorum</name>
    <dbReference type="NCBI Taxonomy" id="2762236"/>
    <lineage>
        <taxon>Bacteria</taxon>
        <taxon>Bacillati</taxon>
        <taxon>Actinomycetota</taxon>
        <taxon>Actinomycetes</taxon>
        <taxon>Micrococcales</taxon>
        <taxon>Microbacteriaceae</taxon>
        <taxon>Microbacterium</taxon>
    </lineage>
</organism>
<protein>
    <submittedName>
        <fullName evidence="2">DUF559 domain-containing protein</fullName>
    </submittedName>
</protein>
<dbReference type="InterPro" id="IPR007569">
    <property type="entry name" value="DUF559"/>
</dbReference>
<dbReference type="InterPro" id="IPR011335">
    <property type="entry name" value="Restrct_endonuc-II-like"/>
</dbReference>
<dbReference type="Gene3D" id="3.40.960.10">
    <property type="entry name" value="VSR Endonuclease"/>
    <property type="match status" value="1"/>
</dbReference>
<dbReference type="SUPFAM" id="SSF52980">
    <property type="entry name" value="Restriction endonuclease-like"/>
    <property type="match status" value="1"/>
</dbReference>
<dbReference type="Pfam" id="PF04480">
    <property type="entry name" value="DUF559"/>
    <property type="match status" value="1"/>
</dbReference>
<dbReference type="Proteomes" id="UP000648352">
    <property type="component" value="Unassembled WGS sequence"/>
</dbReference>
<evidence type="ECO:0000313" key="2">
    <source>
        <dbReference type="EMBL" id="MBD7957976.1"/>
    </source>
</evidence>
<evidence type="ECO:0000259" key="1">
    <source>
        <dbReference type="Pfam" id="PF04480"/>
    </source>
</evidence>
<evidence type="ECO:0000313" key="3">
    <source>
        <dbReference type="Proteomes" id="UP000648352"/>
    </source>
</evidence>
<dbReference type="EMBL" id="JACSQP010000005">
    <property type="protein sequence ID" value="MBD7957976.1"/>
    <property type="molecule type" value="Genomic_DNA"/>
</dbReference>
<comment type="caution">
    <text evidence="2">The sequence shown here is derived from an EMBL/GenBank/DDBJ whole genome shotgun (WGS) entry which is preliminary data.</text>
</comment>
<reference evidence="2 3" key="1">
    <citation type="submission" date="2020-08" db="EMBL/GenBank/DDBJ databases">
        <title>A Genomic Blueprint of the Chicken Gut Microbiome.</title>
        <authorList>
            <person name="Gilroy R."/>
            <person name="Ravi A."/>
            <person name="Getino M."/>
            <person name="Pursley I."/>
            <person name="Horton D.L."/>
            <person name="Alikhan N.-F."/>
            <person name="Baker D."/>
            <person name="Gharbi K."/>
            <person name="Hall N."/>
            <person name="Watson M."/>
            <person name="Adriaenssens E.M."/>
            <person name="Foster-Nyarko E."/>
            <person name="Jarju S."/>
            <person name="Secka A."/>
            <person name="Antonio M."/>
            <person name="Oren A."/>
            <person name="Chaudhuri R."/>
            <person name="La Ragione R.M."/>
            <person name="Hildebrand F."/>
            <person name="Pallen M.J."/>
        </authorList>
    </citation>
    <scope>NUCLEOTIDE SEQUENCE [LARGE SCALE GENOMIC DNA]</scope>
    <source>
        <strain evidence="2 3">Sa4CUA7</strain>
    </source>
</reference>
<sequence>MRVERGLRALCAHIGAQGGVARVAALRRAGWSRYCIRVAAERGLLVPVRRDWVALPGADAELVAAARGGVVLSCLTQARRLGLWVLREDRPHVAADPHASGRKSARAHVHWAAPLVPRHPDALVDPIENVLTLVAHCQPHEVALAVWESALAQGRAVRDELTRLPLDTTARRLLDAAQSYAGSGLETIFSVRLRWLRVRIVPQAWILGHRVDFLIGRRLVVQIDGRQHIGGQRASDVAHDAALMLQGYHVIRVTYEQVLDDWPAVQDLISRAVGQGLHRAA</sequence>
<name>A0ABR8S3B3_9MICO</name>
<keyword evidence="3" id="KW-1185">Reference proteome</keyword>
<gene>
    <name evidence="2" type="ORF">H9651_10035</name>
</gene>